<dbReference type="InterPro" id="IPR027350">
    <property type="entry name" value="GT23_dom"/>
</dbReference>
<dbReference type="CDD" id="cd11792">
    <property type="entry name" value="SH3_Fut8"/>
    <property type="match status" value="1"/>
</dbReference>
<evidence type="ECO:0000256" key="1">
    <source>
        <dbReference type="ARBA" id="ARBA00004447"/>
    </source>
</evidence>
<name>A0A913XD56_EXADI</name>
<dbReference type="FunFam" id="2.30.30.40:FF:000070">
    <property type="entry name" value="Alpha-(1,6)-fucosyltransferase"/>
    <property type="match status" value="1"/>
</dbReference>
<dbReference type="GO" id="GO:0008424">
    <property type="term" value="F:glycoprotein 6-alpha-L-fucosyltransferase activity"/>
    <property type="evidence" value="ECO:0007669"/>
    <property type="project" value="UniProtKB-EC"/>
</dbReference>
<dbReference type="PROSITE" id="PS51659">
    <property type="entry name" value="GT23"/>
    <property type="match status" value="1"/>
</dbReference>
<sequence length="582" mass="67558">MIRKTWRYMIILLTLWLLILGYMGWHLFVLVDDSNKNRDTLVRKEKHVELLQSQNQKLKEIVSDLQAKVDLFQSKDSVKDKKYKEAIKRIQDASQRKVAAAERASRQISPHIDNSQTKLSTTLTTLDEENLKRRIEYEVKELWYYASAQITKVIKRSDSSTSKRMTNILSNIEMLHHYLSNDLEKLKSMKREWQEKEHKQLSELVQQRIDKLQNPKDCASTKKLICQLNKSCGYGCQAHHVLYCFIIAFGLQRTMIIDSTGWRYSSKGWKGVFLPISKTCLQHTGTLKDWRESNTHQNVILPIVDSLYPRPPYMPLAVPEDLSNRLSTMHGHPFVWWIGQFAKYLFRYAPEVQKEIDAKKAKLGFQHPIVGLQVRRTDKINTEAAFHSIEEYMYWVKLYYERRSKVEKIDTKRVFLATDDPSVLPEAKEKYPDYEFVSDVGISKSAGLGSRYTDTSLHGVIFDIQMLSECDFLVCTFSSQVCRLGYEIMQSKHPDASKYFQSLDDIYYFGGQSGHNVRAIVSHTPENQDEISLEVGDLIGIAGNHWDGYSKGHNFRTGQVGLYPSWKVEEVLETAKFPTYDD</sequence>
<evidence type="ECO:0000256" key="5">
    <source>
        <dbReference type="ARBA" id="ARBA00022443"/>
    </source>
</evidence>
<feature type="domain" description="GT23" evidence="22">
    <location>
        <begin position="220"/>
        <end position="503"/>
    </location>
</feature>
<evidence type="ECO:0000256" key="13">
    <source>
        <dbReference type="ARBA" id="ARBA00023157"/>
    </source>
</evidence>
<keyword evidence="5 18" id="KW-0728">SH3 domain</keyword>
<feature type="region of interest" description="Important for donor substrate binding" evidence="19">
    <location>
        <begin position="375"/>
        <end position="376"/>
    </location>
</feature>
<dbReference type="SUPFAM" id="SSF50044">
    <property type="entry name" value="SH3-domain"/>
    <property type="match status" value="1"/>
</dbReference>
<dbReference type="Pfam" id="PF14604">
    <property type="entry name" value="SH3_9"/>
    <property type="match status" value="1"/>
</dbReference>
<dbReference type="AlphaFoldDB" id="A0A913XD56"/>
<comment type="pathway">
    <text evidence="2">Protein modification; protein glycosylation.</text>
</comment>
<evidence type="ECO:0000313" key="23">
    <source>
        <dbReference type="EnsemblMetazoa" id="XP_020902657.1"/>
    </source>
</evidence>
<evidence type="ECO:0000256" key="9">
    <source>
        <dbReference type="ARBA" id="ARBA00022968"/>
    </source>
</evidence>
<organism evidence="23 24">
    <name type="scientific">Exaiptasia diaphana</name>
    <name type="common">Tropical sea anemone</name>
    <name type="synonym">Aiptasia pulchella</name>
    <dbReference type="NCBI Taxonomy" id="2652724"/>
    <lineage>
        <taxon>Eukaryota</taxon>
        <taxon>Metazoa</taxon>
        <taxon>Cnidaria</taxon>
        <taxon>Anthozoa</taxon>
        <taxon>Hexacorallia</taxon>
        <taxon>Actiniaria</taxon>
        <taxon>Aiptasiidae</taxon>
        <taxon>Exaiptasia</taxon>
    </lineage>
</organism>
<evidence type="ECO:0000256" key="15">
    <source>
        <dbReference type="ARBA" id="ARBA00030648"/>
    </source>
</evidence>
<dbReference type="GeneID" id="110241153"/>
<comment type="subcellular location">
    <subcellularLocation>
        <location evidence="1">Golgi apparatus</location>
        <location evidence="1">Golgi stack membrane</location>
        <topology evidence="1">Single-pass type II membrane protein</topology>
    </subcellularLocation>
</comment>
<keyword evidence="10" id="KW-1133">Transmembrane helix</keyword>
<evidence type="ECO:0000256" key="20">
    <source>
        <dbReference type="SAM" id="Coils"/>
    </source>
</evidence>
<proteinExistence type="inferred from homology"/>
<evidence type="ECO:0000313" key="24">
    <source>
        <dbReference type="Proteomes" id="UP000887567"/>
    </source>
</evidence>
<dbReference type="EC" id="2.4.1.68" evidence="3"/>
<dbReference type="InterPro" id="IPR035653">
    <property type="entry name" value="Fut8_SH3"/>
</dbReference>
<keyword evidence="24" id="KW-1185">Reference proteome</keyword>
<evidence type="ECO:0000256" key="14">
    <source>
        <dbReference type="ARBA" id="ARBA00030434"/>
    </source>
</evidence>
<feature type="coiled-coil region" evidence="20">
    <location>
        <begin position="41"/>
        <end position="103"/>
    </location>
</feature>
<dbReference type="Gene3D" id="2.30.30.40">
    <property type="entry name" value="SH3 Domains"/>
    <property type="match status" value="1"/>
</dbReference>
<dbReference type="Gene3D" id="1.10.287.1060">
    <property type="entry name" value="ESAT-6-like"/>
    <property type="match status" value="1"/>
</dbReference>
<dbReference type="FunFam" id="3.40.50.11350:FF:000001">
    <property type="entry name" value="Alpha-(1,6)-fucosyltransferase"/>
    <property type="match status" value="1"/>
</dbReference>
<evidence type="ECO:0000259" key="21">
    <source>
        <dbReference type="PROSITE" id="PS50002"/>
    </source>
</evidence>
<dbReference type="OMA" id="SDGYEAW"/>
<evidence type="ECO:0000256" key="11">
    <source>
        <dbReference type="ARBA" id="ARBA00023034"/>
    </source>
</evidence>
<accession>A0A913XD56</accession>
<dbReference type="InterPro" id="IPR045573">
    <property type="entry name" value="Fut8_N_cat"/>
</dbReference>
<keyword evidence="6 19" id="KW-0328">Glycosyltransferase</keyword>
<keyword evidence="11" id="KW-0333">Golgi apparatus</keyword>
<comment type="catalytic activity">
    <reaction evidence="17">
        <text>N(4)-{beta-D-GlcNAc-(1-&gt;2)-alpha-D-Man-(1-&gt;3)-[beta-D-GlcNAc-(1-&gt;2)-alpha-D-Man-(1-&gt;6)]-beta-D-Man-(1-&gt;4)-beta-D-GlcNAc-(1-&gt;4)-beta-D-GlcNAc}-L-asparaginyl-[protein] + GDP-beta-L-fucose = an N(4)-{beta-D-GlcNAc-(1-&gt;2)-alpha-D-Man-(1-&gt;3)-[beta-D-GlcNAc-(1-&gt;2)-alpha-D-Man-(1-&gt;6)]-beta-D-Man-(1-&gt;4)-beta-D-GlcNAc-(1-&gt;4)-[alpha-L-Fuc-(1-&gt;6)]-beta-D-GlcNAc}-L-asparaginyl-[protein] + GDP + H(+)</text>
        <dbReference type="Rhea" id="RHEA:12985"/>
        <dbReference type="Rhea" id="RHEA-COMP:13526"/>
        <dbReference type="Rhea" id="RHEA-COMP:13532"/>
        <dbReference type="ChEBI" id="CHEBI:15378"/>
        <dbReference type="ChEBI" id="CHEBI:57273"/>
        <dbReference type="ChEBI" id="CHEBI:58189"/>
        <dbReference type="ChEBI" id="CHEBI:60651"/>
        <dbReference type="ChEBI" id="CHEBI:137207"/>
        <dbReference type="EC" id="2.4.1.68"/>
    </reaction>
</comment>
<evidence type="ECO:0000256" key="16">
    <source>
        <dbReference type="ARBA" id="ARBA00032208"/>
    </source>
</evidence>
<feature type="domain" description="SH3" evidence="21">
    <location>
        <begin position="512"/>
        <end position="573"/>
    </location>
</feature>
<dbReference type="Gene3D" id="3.40.50.11350">
    <property type="match status" value="1"/>
</dbReference>
<evidence type="ECO:0000256" key="3">
    <source>
        <dbReference type="ARBA" id="ARBA00012660"/>
    </source>
</evidence>
<evidence type="ECO:0000256" key="7">
    <source>
        <dbReference type="ARBA" id="ARBA00022679"/>
    </source>
</evidence>
<evidence type="ECO:0000256" key="19">
    <source>
        <dbReference type="PROSITE-ProRule" id="PRU00992"/>
    </source>
</evidence>
<evidence type="ECO:0000256" key="12">
    <source>
        <dbReference type="ARBA" id="ARBA00023136"/>
    </source>
</evidence>
<dbReference type="GO" id="GO:0032580">
    <property type="term" value="C:Golgi cisterna membrane"/>
    <property type="evidence" value="ECO:0007669"/>
    <property type="project" value="UniProtKB-SubCell"/>
</dbReference>
<evidence type="ECO:0000256" key="8">
    <source>
        <dbReference type="ARBA" id="ARBA00022692"/>
    </source>
</evidence>
<evidence type="ECO:0000256" key="17">
    <source>
        <dbReference type="ARBA" id="ARBA00093238"/>
    </source>
</evidence>
<dbReference type="OrthoDB" id="2014825at2759"/>
<keyword evidence="9" id="KW-0735">Signal-anchor</keyword>
<reference evidence="23" key="1">
    <citation type="submission" date="2022-11" db="UniProtKB">
        <authorList>
            <consortium name="EnsemblMetazoa"/>
        </authorList>
    </citation>
    <scope>IDENTIFICATION</scope>
</reference>
<evidence type="ECO:0000256" key="4">
    <source>
        <dbReference type="ARBA" id="ARBA00018201"/>
    </source>
</evidence>
<protein>
    <recommendedName>
        <fullName evidence="4">Alpha-(1,6)-fucosyltransferase</fullName>
        <ecNumber evidence="3">2.4.1.68</ecNumber>
    </recommendedName>
    <alternativeName>
        <fullName evidence="14">GDP-L-Fuc:N-acetyl-beta-D-glucosaminide alpha1,6-fucosyltransferase</fullName>
    </alternativeName>
    <alternativeName>
        <fullName evidence="16">GDP-fucose--glycoprotein fucosyltransferase</fullName>
    </alternativeName>
    <alternativeName>
        <fullName evidence="15">Glycoprotein 6-alpha-L-fucosyltransferase</fullName>
    </alternativeName>
</protein>
<dbReference type="PANTHER" id="PTHR13132">
    <property type="entry name" value="ALPHA- 1,6 -FUCOSYLTRANSFERASE"/>
    <property type="match status" value="1"/>
</dbReference>
<keyword evidence="13" id="KW-1015">Disulfide bond</keyword>
<dbReference type="InterPro" id="IPR001452">
    <property type="entry name" value="SH3_domain"/>
</dbReference>
<comment type="similarity">
    <text evidence="19">Belongs to the glycosyltransferase 23 family.</text>
</comment>
<dbReference type="InterPro" id="IPR036028">
    <property type="entry name" value="SH3-like_dom_sf"/>
</dbReference>
<dbReference type="PANTHER" id="PTHR13132:SF29">
    <property type="entry name" value="ALPHA-(1,6)-FUCOSYLTRANSFERASE"/>
    <property type="match status" value="1"/>
</dbReference>
<dbReference type="KEGG" id="epa:110241153"/>
<evidence type="ECO:0000259" key="22">
    <source>
        <dbReference type="PROSITE" id="PS51659"/>
    </source>
</evidence>
<dbReference type="Pfam" id="PF19745">
    <property type="entry name" value="FUT8_N_cat"/>
    <property type="match status" value="1"/>
</dbReference>
<keyword evidence="7 19" id="KW-0808">Transferase</keyword>
<dbReference type="GO" id="GO:0006487">
    <property type="term" value="P:protein N-linked glycosylation"/>
    <property type="evidence" value="ECO:0007669"/>
    <property type="project" value="TreeGrafter"/>
</dbReference>
<dbReference type="RefSeq" id="XP_020902657.1">
    <property type="nucleotide sequence ID" value="XM_021046998.2"/>
</dbReference>
<evidence type="ECO:0000256" key="6">
    <source>
        <dbReference type="ARBA" id="ARBA00022676"/>
    </source>
</evidence>
<evidence type="ECO:0000256" key="18">
    <source>
        <dbReference type="PROSITE-ProRule" id="PRU00192"/>
    </source>
</evidence>
<dbReference type="SMART" id="SM00326">
    <property type="entry name" value="SH3"/>
    <property type="match status" value="1"/>
</dbReference>
<evidence type="ECO:0000256" key="2">
    <source>
        <dbReference type="ARBA" id="ARBA00004922"/>
    </source>
</evidence>
<keyword evidence="12" id="KW-0472">Membrane</keyword>
<evidence type="ECO:0000256" key="10">
    <source>
        <dbReference type="ARBA" id="ARBA00022989"/>
    </source>
</evidence>
<dbReference type="Proteomes" id="UP000887567">
    <property type="component" value="Unplaced"/>
</dbReference>
<dbReference type="EnsemblMetazoa" id="XM_021046998.2">
    <property type="protein sequence ID" value="XP_020902657.1"/>
    <property type="gene ID" value="LOC110241153"/>
</dbReference>
<keyword evidence="20" id="KW-0175">Coiled coil</keyword>
<dbReference type="PROSITE" id="PS50002">
    <property type="entry name" value="SH3"/>
    <property type="match status" value="1"/>
</dbReference>
<keyword evidence="8" id="KW-0812">Transmembrane</keyword>
<dbReference type="CDD" id="cd11300">
    <property type="entry name" value="Fut8_like"/>
    <property type="match status" value="1"/>
</dbReference>